<evidence type="ECO:0000313" key="5">
    <source>
        <dbReference type="Proteomes" id="UP000196230"/>
    </source>
</evidence>
<evidence type="ECO:0000313" key="4">
    <source>
        <dbReference type="EMBL" id="SJN21220.1"/>
    </source>
</evidence>
<dbReference type="InterPro" id="IPR052342">
    <property type="entry name" value="MCH/BMMD"/>
</dbReference>
<dbReference type="Proteomes" id="UP000196230">
    <property type="component" value="Unassembled WGS sequence"/>
</dbReference>
<comment type="similarity">
    <text evidence="1">Belongs to the enoyl-CoA hydratase/isomerase family.</text>
</comment>
<sequence length="199" mass="21306">MAEQMKHDDGRPAAEDPSPTAEGTEGARGAGSAPAEPEVIEQRGRYADEMAVGQVYLHRPGRTLTEADNVLFTTLTMNPQALHLDHAFAQSQPFGKPLMNSMLTLSTLIGLSVGQTTQGTLVAQLGLGEISFPHPVFPGDTLYARSTVTAIRESSSRPGQRIVTFDLEGTNQDGTVVAKAQRTCLMWTRQAHCAAESDA</sequence>
<dbReference type="Pfam" id="PF01575">
    <property type="entry name" value="MaoC_dehydratas"/>
    <property type="match status" value="1"/>
</dbReference>
<dbReference type="InterPro" id="IPR029069">
    <property type="entry name" value="HotDog_dom_sf"/>
</dbReference>
<feature type="compositionally biased region" description="Basic and acidic residues" evidence="2">
    <location>
        <begin position="1"/>
        <end position="14"/>
    </location>
</feature>
<dbReference type="PANTHER" id="PTHR43664:SF1">
    <property type="entry name" value="BETA-METHYLMALYL-COA DEHYDRATASE"/>
    <property type="match status" value="1"/>
</dbReference>
<proteinExistence type="inferred from homology"/>
<evidence type="ECO:0000259" key="3">
    <source>
        <dbReference type="Pfam" id="PF01575"/>
    </source>
</evidence>
<evidence type="ECO:0000256" key="2">
    <source>
        <dbReference type="SAM" id="MobiDB-lite"/>
    </source>
</evidence>
<feature type="domain" description="MaoC-like" evidence="3">
    <location>
        <begin position="51"/>
        <end position="154"/>
    </location>
</feature>
<name>A0A1R4IMX0_9MICC</name>
<dbReference type="CDD" id="cd03451">
    <property type="entry name" value="FkbR2"/>
    <property type="match status" value="1"/>
</dbReference>
<protein>
    <submittedName>
        <fullName evidence="4">FIG00820637:: Acyl dehydratase</fullName>
    </submittedName>
</protein>
<dbReference type="RefSeq" id="WP_342743397.1">
    <property type="nucleotide sequence ID" value="NZ_FUKP01000020.1"/>
</dbReference>
<accession>A0A1R4IMX0</accession>
<dbReference type="Gene3D" id="3.10.129.10">
    <property type="entry name" value="Hotdog Thioesterase"/>
    <property type="match status" value="1"/>
</dbReference>
<dbReference type="AlphaFoldDB" id="A0A1R4IMX0"/>
<dbReference type="EMBL" id="FUKP01000020">
    <property type="protein sequence ID" value="SJN21220.1"/>
    <property type="molecule type" value="Genomic_DNA"/>
</dbReference>
<dbReference type="SUPFAM" id="SSF54637">
    <property type="entry name" value="Thioesterase/thiol ester dehydrase-isomerase"/>
    <property type="match status" value="1"/>
</dbReference>
<evidence type="ECO:0000256" key="1">
    <source>
        <dbReference type="ARBA" id="ARBA00005254"/>
    </source>
</evidence>
<feature type="region of interest" description="Disordered" evidence="2">
    <location>
        <begin position="1"/>
        <end position="36"/>
    </location>
</feature>
<gene>
    <name evidence="4" type="ORF">FM125_03520</name>
</gene>
<dbReference type="InterPro" id="IPR002539">
    <property type="entry name" value="MaoC-like_dom"/>
</dbReference>
<reference evidence="4 5" key="1">
    <citation type="submission" date="2017-02" db="EMBL/GenBank/DDBJ databases">
        <authorList>
            <person name="Peterson S.W."/>
        </authorList>
    </citation>
    <scope>NUCLEOTIDE SEQUENCE [LARGE SCALE GENOMIC DNA]</scope>
    <source>
        <strain evidence="4 5">2B3F</strain>
    </source>
</reference>
<dbReference type="PANTHER" id="PTHR43664">
    <property type="entry name" value="MONOAMINE OXIDASE-RELATED"/>
    <property type="match status" value="1"/>
</dbReference>
<organism evidence="4 5">
    <name type="scientific">Micrococcus lylae</name>
    <dbReference type="NCBI Taxonomy" id="1273"/>
    <lineage>
        <taxon>Bacteria</taxon>
        <taxon>Bacillati</taxon>
        <taxon>Actinomycetota</taxon>
        <taxon>Actinomycetes</taxon>
        <taxon>Micrococcales</taxon>
        <taxon>Micrococcaceae</taxon>
        <taxon>Micrococcus</taxon>
    </lineage>
</organism>